<reference evidence="2 3" key="1">
    <citation type="submission" date="2016-11" db="EMBL/GenBank/DDBJ databases">
        <title>Paenibacillus species isolates.</title>
        <authorList>
            <person name="Beno S.M."/>
        </authorList>
    </citation>
    <scope>NUCLEOTIDE SEQUENCE [LARGE SCALE GENOMIC DNA]</scope>
    <source>
        <strain evidence="2 3">FSL R5-0378</strain>
    </source>
</reference>
<evidence type="ECO:0000313" key="2">
    <source>
        <dbReference type="EMBL" id="OMF52715.1"/>
    </source>
</evidence>
<proteinExistence type="predicted"/>
<keyword evidence="1" id="KW-0472">Membrane</keyword>
<keyword evidence="1" id="KW-1133">Transmembrane helix</keyword>
<comment type="caution">
    <text evidence="2">The sequence shown here is derived from an EMBL/GenBank/DDBJ whole genome shotgun (WGS) entry which is preliminary data.</text>
</comment>
<evidence type="ECO:0000256" key="1">
    <source>
        <dbReference type="SAM" id="Phobius"/>
    </source>
</evidence>
<keyword evidence="1" id="KW-0812">Transmembrane</keyword>
<feature type="transmembrane region" description="Helical" evidence="1">
    <location>
        <begin position="33"/>
        <end position="51"/>
    </location>
</feature>
<name>A0A1R1ELN4_9BACL</name>
<dbReference type="RefSeq" id="WP_076172887.1">
    <property type="nucleotide sequence ID" value="NZ_MRTP01000006.1"/>
</dbReference>
<organism evidence="2 3">
    <name type="scientific">Paenibacillus rhizosphaerae</name>
    <dbReference type="NCBI Taxonomy" id="297318"/>
    <lineage>
        <taxon>Bacteria</taxon>
        <taxon>Bacillati</taxon>
        <taxon>Bacillota</taxon>
        <taxon>Bacilli</taxon>
        <taxon>Bacillales</taxon>
        <taxon>Paenibacillaceae</taxon>
        <taxon>Paenibacillus</taxon>
    </lineage>
</organism>
<sequence>MSKKAFPYVISAGMLLIVGPLTLKHTGVALNDFADGLLTGAGMGCTLLALIKMPRKTAEQ</sequence>
<gene>
    <name evidence="2" type="ORF">BK138_21830</name>
</gene>
<dbReference type="EMBL" id="MRTP01000006">
    <property type="protein sequence ID" value="OMF52715.1"/>
    <property type="molecule type" value="Genomic_DNA"/>
</dbReference>
<dbReference type="Proteomes" id="UP000187172">
    <property type="component" value="Unassembled WGS sequence"/>
</dbReference>
<feature type="transmembrane region" description="Helical" evidence="1">
    <location>
        <begin position="5"/>
        <end position="21"/>
    </location>
</feature>
<dbReference type="AlphaFoldDB" id="A0A1R1ELN4"/>
<evidence type="ECO:0000313" key="3">
    <source>
        <dbReference type="Proteomes" id="UP000187172"/>
    </source>
</evidence>
<protein>
    <submittedName>
        <fullName evidence="2">Uncharacterized protein</fullName>
    </submittedName>
</protein>
<keyword evidence="3" id="KW-1185">Reference proteome</keyword>
<accession>A0A1R1ELN4</accession>
<dbReference type="STRING" id="297318.BK138_21830"/>